<dbReference type="RefSeq" id="WP_160920396.1">
    <property type="nucleotide sequence ID" value="NZ_WMEY01000005.1"/>
</dbReference>
<protein>
    <submittedName>
        <fullName evidence="1">DUF3189 family protein</fullName>
    </submittedName>
</protein>
<accession>A0A845F2W4</accession>
<dbReference type="Pfam" id="PF11385">
    <property type="entry name" value="DUF3189"/>
    <property type="match status" value="1"/>
</dbReference>
<reference evidence="1 2" key="1">
    <citation type="submission" date="2019-11" db="EMBL/GenBank/DDBJ databases">
        <title>Genome sequences of 17 halophilic strains isolated from different environments.</title>
        <authorList>
            <person name="Furrow R.E."/>
        </authorList>
    </citation>
    <scope>NUCLEOTIDE SEQUENCE [LARGE SCALE GENOMIC DNA]</scope>
    <source>
        <strain evidence="1 2">22506_14_FS</strain>
    </source>
</reference>
<dbReference type="Proteomes" id="UP000447833">
    <property type="component" value="Unassembled WGS sequence"/>
</dbReference>
<proteinExistence type="predicted"/>
<dbReference type="InterPro" id="IPR021525">
    <property type="entry name" value="DUF3189"/>
</dbReference>
<gene>
    <name evidence="1" type="ORF">GLW07_16780</name>
</gene>
<dbReference type="EMBL" id="WMEY01000005">
    <property type="protein sequence ID" value="MYL65015.1"/>
    <property type="molecule type" value="Genomic_DNA"/>
</dbReference>
<organism evidence="1 2">
    <name type="scientific">Guptibacillus hwajinpoensis</name>
    <dbReference type="NCBI Taxonomy" id="208199"/>
    <lineage>
        <taxon>Bacteria</taxon>
        <taxon>Bacillati</taxon>
        <taxon>Bacillota</taxon>
        <taxon>Bacilli</taxon>
        <taxon>Bacillales</taxon>
        <taxon>Guptibacillaceae</taxon>
        <taxon>Guptibacillus</taxon>
    </lineage>
</organism>
<name>A0A845F2W4_9BACL</name>
<dbReference type="AlphaFoldDB" id="A0A845F2W4"/>
<evidence type="ECO:0000313" key="2">
    <source>
        <dbReference type="Proteomes" id="UP000447833"/>
    </source>
</evidence>
<evidence type="ECO:0000313" key="1">
    <source>
        <dbReference type="EMBL" id="MYL65015.1"/>
    </source>
</evidence>
<sequence length="170" mass="18857">MIYIYHDYGGTHTTSIAAAFHLHLLKPSSLPLTNEEVLAVPFFNKLTKKDAGRLLFHGRDSDGHKVYTIGKKSSKLIVPALYDMTMMLFEHFQVDDQIILSNTSPTVPFVMSIGGGLSRGLGIDALGVPLLIKGAKKCSPLIYDLVEHTKKQAHQTTEKVLLLDNKHFKV</sequence>
<comment type="caution">
    <text evidence="1">The sequence shown here is derived from an EMBL/GenBank/DDBJ whole genome shotgun (WGS) entry which is preliminary data.</text>
</comment>